<evidence type="ECO:0000256" key="4">
    <source>
        <dbReference type="ARBA" id="ARBA00022679"/>
    </source>
</evidence>
<sequence length="477" mass="51347">MKGGFPSQRHYGLCCCCSLEGLRGAFPIWRIPLFSILKVSEPSLTKVQPVSLGKAKGLIVANCGKGALSLSAPPSTEPGSALPASLGVTCAGRFWVATVPGNTDPALSSPAETPKALLEPLLLSMTVMTPCRKRCLCRSAQLLVGLLCILATLLVLSFLAAIRHEELLSRSVPFLMGSGVGKRHIDTLLLPPPNAFPLSPLPCALTDPWLLVLVASATGHAARRAAVRHSWGSVRVTGGRSMRTVFTLGLPGDVAQQAALEHEAAEHGDVLQARFTDTYANLTLKTLAMLGWATTHCPTARFLLKADDDVILNLPALVRYLERLAGPPTAYLGQVYSHVAPIRDPHSRYYVPTSLYPEPTFPPYCSGPAYVLSAPAAAAVLGAARQLPLLPIEDVFVALCARYAGIAPHHLKYMAGATHYPPDACCYWEVLFSVHEVPPDEMLSMWEAAEHPCTAWQRFLGLIRCQVLAWLAMEDTP</sequence>
<evidence type="ECO:0000256" key="3">
    <source>
        <dbReference type="ARBA" id="ARBA00022676"/>
    </source>
</evidence>
<dbReference type="GO" id="GO:0006493">
    <property type="term" value="P:protein O-linked glycosylation"/>
    <property type="evidence" value="ECO:0007669"/>
    <property type="project" value="TreeGrafter"/>
</dbReference>
<dbReference type="GO" id="GO:0016758">
    <property type="term" value="F:hexosyltransferase activity"/>
    <property type="evidence" value="ECO:0007669"/>
    <property type="project" value="InterPro"/>
</dbReference>
<dbReference type="RefSeq" id="XP_034286780.2">
    <property type="nucleotide sequence ID" value="XM_034430889.2"/>
</dbReference>
<dbReference type="PANTHER" id="PTHR11214">
    <property type="entry name" value="BETA-1,3-N-ACETYLGLUCOSAMINYLTRANSFERASE"/>
    <property type="match status" value="1"/>
</dbReference>
<dbReference type="Proteomes" id="UP001652622">
    <property type="component" value="Unplaced"/>
</dbReference>
<evidence type="ECO:0000256" key="10">
    <source>
        <dbReference type="RuleBase" id="RU363063"/>
    </source>
</evidence>
<comment type="similarity">
    <text evidence="2 10">Belongs to the glycosyltransferase 31 family.</text>
</comment>
<accession>A0A6P9D5B3</accession>
<evidence type="ECO:0000256" key="5">
    <source>
        <dbReference type="ARBA" id="ARBA00022692"/>
    </source>
</evidence>
<reference evidence="12" key="1">
    <citation type="submission" date="2025-08" db="UniProtKB">
        <authorList>
            <consortium name="RefSeq"/>
        </authorList>
    </citation>
    <scope>IDENTIFICATION</scope>
    <source>
        <tissue evidence="12">Blood</tissue>
    </source>
</reference>
<dbReference type="KEGG" id="pgut:117673480"/>
<comment type="subcellular location">
    <subcellularLocation>
        <location evidence="1 10">Golgi apparatus membrane</location>
        <topology evidence="1 10">Single-pass type II membrane protein</topology>
    </subcellularLocation>
</comment>
<dbReference type="PANTHER" id="PTHR11214:SF378">
    <property type="entry name" value="BETA-1,3-GALACTOSYLTRANSFERASE 4"/>
    <property type="match status" value="1"/>
</dbReference>
<dbReference type="GO" id="GO:0006629">
    <property type="term" value="P:lipid metabolic process"/>
    <property type="evidence" value="ECO:0007669"/>
    <property type="project" value="UniProtKB-KW"/>
</dbReference>
<dbReference type="AlphaFoldDB" id="A0A6P9D5B3"/>
<feature type="transmembrane region" description="Helical" evidence="10">
    <location>
        <begin position="142"/>
        <end position="162"/>
    </location>
</feature>
<keyword evidence="9 10" id="KW-0472">Membrane</keyword>
<evidence type="ECO:0000313" key="12">
    <source>
        <dbReference type="RefSeq" id="XP_034286780.2"/>
    </source>
</evidence>
<evidence type="ECO:0000256" key="6">
    <source>
        <dbReference type="ARBA" id="ARBA00022968"/>
    </source>
</evidence>
<evidence type="ECO:0000256" key="7">
    <source>
        <dbReference type="ARBA" id="ARBA00022989"/>
    </source>
</evidence>
<dbReference type="EC" id="2.4.1.-" evidence="10"/>
<protein>
    <recommendedName>
        <fullName evidence="10">Hexosyltransferase</fullName>
        <ecNumber evidence="10">2.4.1.-</ecNumber>
    </recommendedName>
</protein>
<evidence type="ECO:0000256" key="2">
    <source>
        <dbReference type="ARBA" id="ARBA00008661"/>
    </source>
</evidence>
<keyword evidence="4" id="KW-0808">Transferase</keyword>
<keyword evidence="5 10" id="KW-0812">Transmembrane</keyword>
<dbReference type="Pfam" id="PF01762">
    <property type="entry name" value="Galactosyl_T"/>
    <property type="match status" value="1"/>
</dbReference>
<evidence type="ECO:0000313" key="11">
    <source>
        <dbReference type="Proteomes" id="UP001652622"/>
    </source>
</evidence>
<keyword evidence="3 10" id="KW-0328">Glycosyltransferase</keyword>
<dbReference type="InParanoid" id="A0A6P9D5B3"/>
<dbReference type="GO" id="GO:0000139">
    <property type="term" value="C:Golgi membrane"/>
    <property type="evidence" value="ECO:0007669"/>
    <property type="project" value="UniProtKB-SubCell"/>
</dbReference>
<dbReference type="InterPro" id="IPR002659">
    <property type="entry name" value="Glyco_trans_31"/>
</dbReference>
<organism evidence="11 12">
    <name type="scientific">Pantherophis guttatus</name>
    <name type="common">Corn snake</name>
    <name type="synonym">Elaphe guttata</name>
    <dbReference type="NCBI Taxonomy" id="94885"/>
    <lineage>
        <taxon>Eukaryota</taxon>
        <taxon>Metazoa</taxon>
        <taxon>Chordata</taxon>
        <taxon>Craniata</taxon>
        <taxon>Vertebrata</taxon>
        <taxon>Euteleostomi</taxon>
        <taxon>Lepidosauria</taxon>
        <taxon>Squamata</taxon>
        <taxon>Bifurcata</taxon>
        <taxon>Unidentata</taxon>
        <taxon>Episquamata</taxon>
        <taxon>Toxicofera</taxon>
        <taxon>Serpentes</taxon>
        <taxon>Colubroidea</taxon>
        <taxon>Colubridae</taxon>
        <taxon>Colubrinae</taxon>
        <taxon>Pantherophis</taxon>
    </lineage>
</organism>
<keyword evidence="11" id="KW-1185">Reference proteome</keyword>
<dbReference type="GeneID" id="117673480"/>
<name>A0A6P9D5B3_PANGU</name>
<evidence type="ECO:0000256" key="8">
    <source>
        <dbReference type="ARBA" id="ARBA00023034"/>
    </source>
</evidence>
<evidence type="ECO:0000256" key="9">
    <source>
        <dbReference type="ARBA" id="ARBA00023136"/>
    </source>
</evidence>
<keyword evidence="8 10" id="KW-0333">Golgi apparatus</keyword>
<proteinExistence type="inferred from homology"/>
<dbReference type="Gene3D" id="3.90.550.50">
    <property type="match status" value="1"/>
</dbReference>
<gene>
    <name evidence="12" type="primary">LOC117673480</name>
</gene>
<keyword evidence="7 10" id="KW-1133">Transmembrane helix</keyword>
<evidence type="ECO:0000256" key="1">
    <source>
        <dbReference type="ARBA" id="ARBA00004323"/>
    </source>
</evidence>
<dbReference type="OrthoDB" id="2139606at2759"/>
<keyword evidence="6 10" id="KW-0735">Signal-anchor</keyword>